<comment type="caution">
    <text evidence="10">The sequence shown here is derived from an EMBL/GenBank/DDBJ whole genome shotgun (WGS) entry which is preliminary data.</text>
</comment>
<dbReference type="GO" id="GO:0008233">
    <property type="term" value="F:peptidase activity"/>
    <property type="evidence" value="ECO:0007669"/>
    <property type="project" value="UniProtKB-KW"/>
</dbReference>
<keyword evidence="11" id="KW-1185">Reference proteome</keyword>
<dbReference type="InterPro" id="IPR050131">
    <property type="entry name" value="Peptidase_S8_subtilisin-like"/>
</dbReference>
<evidence type="ECO:0000256" key="8">
    <source>
        <dbReference type="SAM" id="SignalP"/>
    </source>
</evidence>
<evidence type="ECO:0000259" key="9">
    <source>
        <dbReference type="Pfam" id="PF00082"/>
    </source>
</evidence>
<dbReference type="InterPro" id="IPR036852">
    <property type="entry name" value="Peptidase_S8/S53_dom_sf"/>
</dbReference>
<evidence type="ECO:0000256" key="5">
    <source>
        <dbReference type="PROSITE-ProRule" id="PRU01240"/>
    </source>
</evidence>
<feature type="region of interest" description="Disordered" evidence="6">
    <location>
        <begin position="75"/>
        <end position="104"/>
    </location>
</feature>
<dbReference type="PANTHER" id="PTHR43806:SF11">
    <property type="entry name" value="CEREVISIN-RELATED"/>
    <property type="match status" value="1"/>
</dbReference>
<feature type="transmembrane region" description="Helical" evidence="7">
    <location>
        <begin position="361"/>
        <end position="382"/>
    </location>
</feature>
<proteinExistence type="inferred from homology"/>
<keyword evidence="8" id="KW-0732">Signal</keyword>
<keyword evidence="2 5" id="KW-0645">Protease</keyword>
<dbReference type="InterPro" id="IPR015500">
    <property type="entry name" value="Peptidase_S8_subtilisin-rel"/>
</dbReference>
<dbReference type="InterPro" id="IPR000209">
    <property type="entry name" value="Peptidase_S8/S53_dom"/>
</dbReference>
<evidence type="ECO:0000256" key="7">
    <source>
        <dbReference type="SAM" id="Phobius"/>
    </source>
</evidence>
<dbReference type="Pfam" id="PF00082">
    <property type="entry name" value="Peptidase_S8"/>
    <property type="match status" value="1"/>
</dbReference>
<sequence>MLAAGLALGVAAATGVAAAPAHAAPAHAAAVRADQARDGQWYLKPLQVSEVHKVTQGEGITVAVIDSGVNANHPDLAGNVLPGHDMADPDSPDKGRRDRHGHGTGIATLIAGHGHGPGGSQGILGIAPRAKILPINVWSAKQKSSLKGAVGPAIRWAVDNGADVINVSLAGGWEADDLPAIRYALQAGVLVVAGVGNSPSVLVQAPANVGLTIAVTGHDKAGKPVTSVRGTPVGDEGDFGIDIAAPGKDIMVPDPDGGYDKATGTSTSTAIVSGALALVRAAHPNAGPGDQIKQLTWTGDDIGPKGPDDTFGLGRLNLMRAVTGQPHDYAASAPPTPTRKPATGTERAALEMDAEYRMIEAILIAVISLFCLSSVALVAFLVMRRRRRRAARAAEDGDAPDGP</sequence>
<comment type="similarity">
    <text evidence="1 5">Belongs to the peptidase S8 family.</text>
</comment>
<evidence type="ECO:0000313" key="10">
    <source>
        <dbReference type="EMBL" id="GAA1741496.1"/>
    </source>
</evidence>
<dbReference type="SUPFAM" id="SSF52743">
    <property type="entry name" value="Subtilisin-like"/>
    <property type="match status" value="1"/>
</dbReference>
<dbReference type="InterPro" id="IPR023827">
    <property type="entry name" value="Peptidase_S8_Asp-AS"/>
</dbReference>
<feature type="active site" description="Charge relay system" evidence="5">
    <location>
        <position position="266"/>
    </location>
</feature>
<evidence type="ECO:0000256" key="6">
    <source>
        <dbReference type="SAM" id="MobiDB-lite"/>
    </source>
</evidence>
<dbReference type="PRINTS" id="PR00723">
    <property type="entry name" value="SUBTILISIN"/>
</dbReference>
<keyword evidence="7" id="KW-0472">Membrane</keyword>
<organism evidence="10 11">
    <name type="scientific">Luedemannella helvata</name>
    <dbReference type="NCBI Taxonomy" id="349315"/>
    <lineage>
        <taxon>Bacteria</taxon>
        <taxon>Bacillati</taxon>
        <taxon>Actinomycetota</taxon>
        <taxon>Actinomycetes</taxon>
        <taxon>Micromonosporales</taxon>
        <taxon>Micromonosporaceae</taxon>
        <taxon>Luedemannella</taxon>
    </lineage>
</organism>
<evidence type="ECO:0000313" key="11">
    <source>
        <dbReference type="Proteomes" id="UP001500655"/>
    </source>
</evidence>
<dbReference type="PANTHER" id="PTHR43806">
    <property type="entry name" value="PEPTIDASE S8"/>
    <property type="match status" value="1"/>
</dbReference>
<evidence type="ECO:0000256" key="4">
    <source>
        <dbReference type="ARBA" id="ARBA00022825"/>
    </source>
</evidence>
<feature type="chain" id="PRO_5045202608" evidence="8">
    <location>
        <begin position="24"/>
        <end position="403"/>
    </location>
</feature>
<keyword evidence="3 5" id="KW-0378">Hydrolase</keyword>
<feature type="signal peptide" evidence="8">
    <location>
        <begin position="1"/>
        <end position="23"/>
    </location>
</feature>
<name>A0ABP4VY02_9ACTN</name>
<keyword evidence="7" id="KW-1133">Transmembrane helix</keyword>
<evidence type="ECO:0000256" key="3">
    <source>
        <dbReference type="ARBA" id="ARBA00022801"/>
    </source>
</evidence>
<feature type="active site" description="Charge relay system" evidence="5">
    <location>
        <position position="102"/>
    </location>
</feature>
<feature type="active site" description="Charge relay system" evidence="5">
    <location>
        <position position="66"/>
    </location>
</feature>
<dbReference type="Proteomes" id="UP001500655">
    <property type="component" value="Unassembled WGS sequence"/>
</dbReference>
<dbReference type="PROSITE" id="PS51892">
    <property type="entry name" value="SUBTILASE"/>
    <property type="match status" value="1"/>
</dbReference>
<dbReference type="EMBL" id="BAAALS010000004">
    <property type="protein sequence ID" value="GAA1741496.1"/>
    <property type="molecule type" value="Genomic_DNA"/>
</dbReference>
<protein>
    <submittedName>
        <fullName evidence="10">Type VII secretion-associated serine protease mycosin</fullName>
    </submittedName>
</protein>
<accession>A0ABP4VY02</accession>
<keyword evidence="7" id="KW-0812">Transmembrane</keyword>
<gene>
    <name evidence="10" type="primary">mycP_2</name>
    <name evidence="10" type="ORF">GCM10009681_10310</name>
</gene>
<evidence type="ECO:0000256" key="1">
    <source>
        <dbReference type="ARBA" id="ARBA00011073"/>
    </source>
</evidence>
<dbReference type="Gene3D" id="3.40.50.200">
    <property type="entry name" value="Peptidase S8/S53 domain"/>
    <property type="match status" value="1"/>
</dbReference>
<keyword evidence="4 5" id="KW-0720">Serine protease</keyword>
<dbReference type="GO" id="GO:0006508">
    <property type="term" value="P:proteolysis"/>
    <property type="evidence" value="ECO:0007669"/>
    <property type="project" value="UniProtKB-KW"/>
</dbReference>
<dbReference type="PROSITE" id="PS00136">
    <property type="entry name" value="SUBTILASE_ASP"/>
    <property type="match status" value="1"/>
</dbReference>
<feature type="compositionally biased region" description="Basic and acidic residues" evidence="6">
    <location>
        <begin position="85"/>
        <end position="96"/>
    </location>
</feature>
<reference evidence="11" key="1">
    <citation type="journal article" date="2019" name="Int. J. Syst. Evol. Microbiol.">
        <title>The Global Catalogue of Microorganisms (GCM) 10K type strain sequencing project: providing services to taxonomists for standard genome sequencing and annotation.</title>
        <authorList>
            <consortium name="The Broad Institute Genomics Platform"/>
            <consortium name="The Broad Institute Genome Sequencing Center for Infectious Disease"/>
            <person name="Wu L."/>
            <person name="Ma J."/>
        </authorList>
    </citation>
    <scope>NUCLEOTIDE SEQUENCE [LARGE SCALE GENOMIC DNA]</scope>
    <source>
        <strain evidence="11">JCM 13249</strain>
    </source>
</reference>
<feature type="domain" description="Peptidase S8/S53" evidence="9">
    <location>
        <begin position="57"/>
        <end position="314"/>
    </location>
</feature>
<evidence type="ECO:0000256" key="2">
    <source>
        <dbReference type="ARBA" id="ARBA00022670"/>
    </source>
</evidence>
<dbReference type="RefSeq" id="WP_344077382.1">
    <property type="nucleotide sequence ID" value="NZ_BAAALS010000004.1"/>
</dbReference>